<dbReference type="Gene3D" id="3.30.70.330">
    <property type="match status" value="2"/>
</dbReference>
<dbReference type="SUPFAM" id="SSF54928">
    <property type="entry name" value="RNA-binding domain, RBD"/>
    <property type="match status" value="2"/>
</dbReference>
<feature type="compositionally biased region" description="Basic and acidic residues" evidence="3">
    <location>
        <begin position="1"/>
        <end position="15"/>
    </location>
</feature>
<protein>
    <recommendedName>
        <fullName evidence="4">RRM domain-containing protein</fullName>
    </recommendedName>
</protein>
<dbReference type="InterPro" id="IPR035979">
    <property type="entry name" value="RBD_domain_sf"/>
</dbReference>
<reference evidence="5 7" key="1">
    <citation type="submission" date="2017-11" db="EMBL/GenBank/DDBJ databases">
        <title>De novo assembly and phasing of dikaryotic genomes from two isolates of Puccinia coronata f. sp. avenae, the causal agent of oat crown rust.</title>
        <authorList>
            <person name="Miller M.E."/>
            <person name="Zhang Y."/>
            <person name="Omidvar V."/>
            <person name="Sperschneider J."/>
            <person name="Schwessinger B."/>
            <person name="Raley C."/>
            <person name="Palmer J.M."/>
            <person name="Garnica D."/>
            <person name="Upadhyaya N."/>
            <person name="Rathjen J."/>
            <person name="Taylor J.M."/>
            <person name="Park R.F."/>
            <person name="Dodds P.N."/>
            <person name="Hirsch C.D."/>
            <person name="Kianian S.F."/>
            <person name="Figueroa M."/>
        </authorList>
    </citation>
    <scope>NUCLEOTIDE SEQUENCE [LARGE SCALE GENOMIC DNA]</scope>
    <source>
        <strain evidence="5">12NC29</strain>
    </source>
</reference>
<dbReference type="PANTHER" id="PTHR23236:SF95">
    <property type="entry name" value="NUCLEOLAR PROTEIN 13"/>
    <property type="match status" value="1"/>
</dbReference>
<evidence type="ECO:0000313" key="7">
    <source>
        <dbReference type="Proteomes" id="UP000235388"/>
    </source>
</evidence>
<dbReference type="InterPro" id="IPR000504">
    <property type="entry name" value="RRM_dom"/>
</dbReference>
<dbReference type="AlphaFoldDB" id="A0A2N5SN59"/>
<gene>
    <name evidence="6" type="ORF">PCANC_09591</name>
    <name evidence="5" type="ORF">PCANC_18353</name>
</gene>
<dbReference type="GO" id="GO:0005730">
    <property type="term" value="C:nucleolus"/>
    <property type="evidence" value="ECO:0007669"/>
    <property type="project" value="TreeGrafter"/>
</dbReference>
<feature type="compositionally biased region" description="Basic and acidic residues" evidence="3">
    <location>
        <begin position="274"/>
        <end position="283"/>
    </location>
</feature>
<dbReference type="InterPro" id="IPR012677">
    <property type="entry name" value="Nucleotide-bd_a/b_plait_sf"/>
</dbReference>
<dbReference type="PROSITE" id="PS50102">
    <property type="entry name" value="RRM"/>
    <property type="match status" value="2"/>
</dbReference>
<name>A0A2N5SN59_9BASI</name>
<evidence type="ECO:0000313" key="5">
    <source>
        <dbReference type="EMBL" id="PLW14686.1"/>
    </source>
</evidence>
<dbReference type="PANTHER" id="PTHR23236">
    <property type="entry name" value="EUKARYOTIC TRANSLATION INITIATION FACTOR 4B/4H"/>
    <property type="match status" value="1"/>
</dbReference>
<feature type="domain" description="RRM" evidence="4">
    <location>
        <begin position="104"/>
        <end position="182"/>
    </location>
</feature>
<accession>A0A2N5SN59</accession>
<proteinExistence type="predicted"/>
<feature type="compositionally biased region" description="Basic residues" evidence="3">
    <location>
        <begin position="59"/>
        <end position="68"/>
    </location>
</feature>
<evidence type="ECO:0000256" key="3">
    <source>
        <dbReference type="SAM" id="MobiDB-lite"/>
    </source>
</evidence>
<dbReference type="SMART" id="SM00360">
    <property type="entry name" value="RRM"/>
    <property type="match status" value="2"/>
</dbReference>
<dbReference type="EMBL" id="PGCJ01000915">
    <property type="protein sequence ID" value="PLW14686.1"/>
    <property type="molecule type" value="Genomic_DNA"/>
</dbReference>
<dbReference type="STRING" id="200324.A0A2N5SN59"/>
<evidence type="ECO:0000313" key="6">
    <source>
        <dbReference type="EMBL" id="PLW46762.1"/>
    </source>
</evidence>
<feature type="region of interest" description="Disordered" evidence="3">
    <location>
        <begin position="349"/>
        <end position="395"/>
    </location>
</feature>
<evidence type="ECO:0000256" key="2">
    <source>
        <dbReference type="PROSITE-ProRule" id="PRU00176"/>
    </source>
</evidence>
<dbReference type="EMBL" id="PGCJ01000116">
    <property type="protein sequence ID" value="PLW46762.1"/>
    <property type="molecule type" value="Genomic_DNA"/>
</dbReference>
<evidence type="ECO:0000259" key="4">
    <source>
        <dbReference type="PROSITE" id="PS50102"/>
    </source>
</evidence>
<feature type="region of interest" description="Disordered" evidence="3">
    <location>
        <begin position="259"/>
        <end position="283"/>
    </location>
</feature>
<feature type="compositionally biased region" description="Basic and acidic residues" evidence="3">
    <location>
        <begin position="69"/>
        <end position="78"/>
    </location>
</feature>
<feature type="domain" description="RRM" evidence="4">
    <location>
        <begin position="227"/>
        <end position="343"/>
    </location>
</feature>
<feature type="compositionally biased region" description="Low complexity" evidence="3">
    <location>
        <begin position="189"/>
        <end position="204"/>
    </location>
</feature>
<evidence type="ECO:0000256" key="1">
    <source>
        <dbReference type="ARBA" id="ARBA00022884"/>
    </source>
</evidence>
<feature type="region of interest" description="Disordered" evidence="3">
    <location>
        <begin position="180"/>
        <end position="211"/>
    </location>
</feature>
<dbReference type="Pfam" id="PF00076">
    <property type="entry name" value="RRM_1"/>
    <property type="match status" value="2"/>
</dbReference>
<dbReference type="OrthoDB" id="439808at2759"/>
<organism evidence="5 7">
    <name type="scientific">Puccinia coronata f. sp. avenae</name>
    <dbReference type="NCBI Taxonomy" id="200324"/>
    <lineage>
        <taxon>Eukaryota</taxon>
        <taxon>Fungi</taxon>
        <taxon>Dikarya</taxon>
        <taxon>Basidiomycota</taxon>
        <taxon>Pucciniomycotina</taxon>
        <taxon>Pucciniomycetes</taxon>
        <taxon>Pucciniales</taxon>
        <taxon>Pucciniaceae</taxon>
        <taxon>Puccinia</taxon>
    </lineage>
</organism>
<comment type="caution">
    <text evidence="5">The sequence shown here is derived from an EMBL/GenBank/DDBJ whole genome shotgun (WGS) entry which is preliminary data.</text>
</comment>
<dbReference type="GO" id="GO:0003723">
    <property type="term" value="F:RNA binding"/>
    <property type="evidence" value="ECO:0007669"/>
    <property type="project" value="UniProtKB-UniRule"/>
</dbReference>
<keyword evidence="1 2" id="KW-0694">RNA-binding</keyword>
<sequence>MSRKLAAEEDSHPEQDQSNSKTERKRKTSEHQKETQTQEETCQLSEDASSPLVPAISHKEKRKRRKLEQKKTLDKSIEDDPIAVPTMSSRKVETIFTTTSRTKHGVWVGNLLFTTTPQELAQFLEGAGPIVRLNMPTGKREHEANTGFAYVDFATPEAVDAALQKSESLLGGRKLLIKRSSDYSGRPDPATTTHATISSSSSTSIPPPTLSKSVRKILDHQKQPPAPCIYFGNLGFNTTSEGIVTMLHAHHQAQQVWNPKPKMTGKDEDEDEEEHIRGKSKPENRLTELGIRKVRMGTFEDTGKCKGFAFVDFETVDQATKVLMNLKNHHLDGRKLTVEYASVEAVKRGGGSVRSMGQHKRSDVRSTTTRGPSHQVAPKKSPASNASRPRAPPDLTSHIIVKEIHPPPPMVEELPRKPKKEFLGRQKPGAALANAQRAPTGIIKNPEIVGKKTVFT</sequence>
<dbReference type="Proteomes" id="UP000235388">
    <property type="component" value="Unassembled WGS sequence"/>
</dbReference>
<keyword evidence="7" id="KW-1185">Reference proteome</keyword>
<feature type="region of interest" description="Disordered" evidence="3">
    <location>
        <begin position="1"/>
        <end position="81"/>
    </location>
</feature>